<proteinExistence type="predicted"/>
<protein>
    <submittedName>
        <fullName evidence="1">Uncharacterized protein</fullName>
    </submittedName>
</protein>
<sequence>MDLQLLARFQPEGALFYDRVMSRIAAHRVRYSCLESHNLILTSLFHFRNIILDQRKIRKTLPLKYVDLNRTLLHILRANNPPPLRPPCSCTGFHFLFFYSVARVLNAAPALELPNSFYLSPPVCNIACPFYIDNRVMAIKKRFPVTYDRAVSSDLGHHRINFRIFASFVSDIRSYAKLSHSRYQSSTSNGLKETGFQSYHIDGWYWTIVRYLPWQPCVTRH</sequence>
<gene>
    <name evidence="1" type="ORF">M501DRAFT_232718</name>
</gene>
<keyword evidence="2" id="KW-1185">Reference proteome</keyword>
<accession>A0A9P4S866</accession>
<dbReference type="EMBL" id="MU006102">
    <property type="protein sequence ID" value="KAF2836823.1"/>
    <property type="molecule type" value="Genomic_DNA"/>
</dbReference>
<reference evidence="1" key="1">
    <citation type="journal article" date="2020" name="Stud. Mycol.">
        <title>101 Dothideomycetes genomes: a test case for predicting lifestyles and emergence of pathogens.</title>
        <authorList>
            <person name="Haridas S."/>
            <person name="Albert R."/>
            <person name="Binder M."/>
            <person name="Bloem J."/>
            <person name="Labutti K."/>
            <person name="Salamov A."/>
            <person name="Andreopoulos B."/>
            <person name="Baker S."/>
            <person name="Barry K."/>
            <person name="Bills G."/>
            <person name="Bluhm B."/>
            <person name="Cannon C."/>
            <person name="Castanera R."/>
            <person name="Culley D."/>
            <person name="Daum C."/>
            <person name="Ezra D."/>
            <person name="Gonzalez J."/>
            <person name="Henrissat B."/>
            <person name="Kuo A."/>
            <person name="Liang C."/>
            <person name="Lipzen A."/>
            <person name="Lutzoni F."/>
            <person name="Magnuson J."/>
            <person name="Mondo S."/>
            <person name="Nolan M."/>
            <person name="Ohm R."/>
            <person name="Pangilinan J."/>
            <person name="Park H.-J."/>
            <person name="Ramirez L."/>
            <person name="Alfaro M."/>
            <person name="Sun H."/>
            <person name="Tritt A."/>
            <person name="Yoshinaga Y."/>
            <person name="Zwiers L.-H."/>
            <person name="Turgeon B."/>
            <person name="Goodwin S."/>
            <person name="Spatafora J."/>
            <person name="Crous P."/>
            <person name="Grigoriev I."/>
        </authorList>
    </citation>
    <scope>NUCLEOTIDE SEQUENCE</scope>
    <source>
        <strain evidence="1">CBS 101060</strain>
    </source>
</reference>
<comment type="caution">
    <text evidence="1">The sequence shown here is derived from an EMBL/GenBank/DDBJ whole genome shotgun (WGS) entry which is preliminary data.</text>
</comment>
<name>A0A9P4S866_9PEZI</name>
<organism evidence="1 2">
    <name type="scientific">Patellaria atrata CBS 101060</name>
    <dbReference type="NCBI Taxonomy" id="1346257"/>
    <lineage>
        <taxon>Eukaryota</taxon>
        <taxon>Fungi</taxon>
        <taxon>Dikarya</taxon>
        <taxon>Ascomycota</taxon>
        <taxon>Pezizomycotina</taxon>
        <taxon>Dothideomycetes</taxon>
        <taxon>Dothideomycetes incertae sedis</taxon>
        <taxon>Patellariales</taxon>
        <taxon>Patellariaceae</taxon>
        <taxon>Patellaria</taxon>
    </lineage>
</organism>
<evidence type="ECO:0000313" key="1">
    <source>
        <dbReference type="EMBL" id="KAF2836823.1"/>
    </source>
</evidence>
<dbReference type="AlphaFoldDB" id="A0A9P4S866"/>
<evidence type="ECO:0000313" key="2">
    <source>
        <dbReference type="Proteomes" id="UP000799429"/>
    </source>
</evidence>
<dbReference type="Proteomes" id="UP000799429">
    <property type="component" value="Unassembled WGS sequence"/>
</dbReference>